<name>A0A1G1V9Z9_9BACT</name>
<keyword evidence="1" id="KW-1133">Transmembrane helix</keyword>
<evidence type="ECO:0000256" key="1">
    <source>
        <dbReference type="SAM" id="Phobius"/>
    </source>
</evidence>
<protein>
    <submittedName>
        <fullName evidence="2">Uncharacterized protein</fullName>
    </submittedName>
</protein>
<evidence type="ECO:0000313" key="2">
    <source>
        <dbReference type="EMBL" id="OGY12137.1"/>
    </source>
</evidence>
<dbReference type="AlphaFoldDB" id="A0A1G1V9Z9"/>
<comment type="caution">
    <text evidence="2">The sequence shown here is derived from an EMBL/GenBank/DDBJ whole genome shotgun (WGS) entry which is preliminary data.</text>
</comment>
<organism evidence="2 3">
    <name type="scientific">Candidatus Blackburnbacteria bacterium RIFCSPHIGHO2_02_FULL_44_20</name>
    <dbReference type="NCBI Taxonomy" id="1797516"/>
    <lineage>
        <taxon>Bacteria</taxon>
        <taxon>Candidatus Blackburniibacteriota</taxon>
    </lineage>
</organism>
<keyword evidence="1" id="KW-0812">Transmembrane</keyword>
<dbReference type="Proteomes" id="UP000178319">
    <property type="component" value="Unassembled WGS sequence"/>
</dbReference>
<proteinExistence type="predicted"/>
<gene>
    <name evidence="2" type="ORF">A3D26_04065</name>
</gene>
<feature type="transmembrane region" description="Helical" evidence="1">
    <location>
        <begin position="20"/>
        <end position="38"/>
    </location>
</feature>
<accession>A0A1G1V9Z9</accession>
<keyword evidence="1" id="KW-0472">Membrane</keyword>
<sequence length="231" mass="27181">MDTQTIKVSLQSIEIPAVNLYVHLISILIVLFLTKKIFGEQILQFLLFIKEKVVDFRGRQTHEDWIASCRERKDWSQKQDVLSLDLKGRYLKSLTFSVSLKGNPNYWRAGFVLGNEKMKVTEIVDTKNGITIHTGSGYEKQNKILPIWKYYNEFIRNNPDSSSVKSDNWGMRTFSLSINKNNFMQVKLQDEVIFAQKIDPSYRRKVYLKAWTDNHPNCKIKFRDIKYTVWS</sequence>
<reference evidence="2 3" key="1">
    <citation type="journal article" date="2016" name="Nat. Commun.">
        <title>Thousands of microbial genomes shed light on interconnected biogeochemical processes in an aquifer system.</title>
        <authorList>
            <person name="Anantharaman K."/>
            <person name="Brown C.T."/>
            <person name="Hug L.A."/>
            <person name="Sharon I."/>
            <person name="Castelle C.J."/>
            <person name="Probst A.J."/>
            <person name="Thomas B.C."/>
            <person name="Singh A."/>
            <person name="Wilkins M.J."/>
            <person name="Karaoz U."/>
            <person name="Brodie E.L."/>
            <person name="Williams K.H."/>
            <person name="Hubbard S.S."/>
            <person name="Banfield J.F."/>
        </authorList>
    </citation>
    <scope>NUCLEOTIDE SEQUENCE [LARGE SCALE GENOMIC DNA]</scope>
</reference>
<dbReference type="EMBL" id="MHBZ01000006">
    <property type="protein sequence ID" value="OGY12137.1"/>
    <property type="molecule type" value="Genomic_DNA"/>
</dbReference>
<evidence type="ECO:0000313" key="3">
    <source>
        <dbReference type="Proteomes" id="UP000178319"/>
    </source>
</evidence>